<dbReference type="RefSeq" id="WP_076836051.1">
    <property type="nucleotide sequence ID" value="NZ_CP019434.1"/>
</dbReference>
<keyword evidence="3" id="KW-0813">Transport</keyword>
<dbReference type="AlphaFoldDB" id="A0A1P8UF27"/>
<evidence type="ECO:0000256" key="2">
    <source>
        <dbReference type="ARBA" id="ARBA00010992"/>
    </source>
</evidence>
<dbReference type="KEGG" id="afy:BW247_04520"/>
<proteinExistence type="inferred from homology"/>
<feature type="transmembrane region" description="Helical" evidence="7">
    <location>
        <begin position="428"/>
        <end position="451"/>
    </location>
</feature>
<organism evidence="9 10">
    <name type="scientific">Acidihalobacter ferrooxydans</name>
    <dbReference type="NCBI Taxonomy" id="1765967"/>
    <lineage>
        <taxon>Bacteria</taxon>
        <taxon>Pseudomonadati</taxon>
        <taxon>Pseudomonadota</taxon>
        <taxon>Gammaproteobacteria</taxon>
        <taxon>Chromatiales</taxon>
        <taxon>Ectothiorhodospiraceae</taxon>
        <taxon>Acidihalobacter</taxon>
    </lineage>
</organism>
<dbReference type="STRING" id="1765967.BW247_04520"/>
<accession>A0A1P8UF27</accession>
<dbReference type="InterPro" id="IPR005829">
    <property type="entry name" value="Sugar_transporter_CS"/>
</dbReference>
<dbReference type="EMBL" id="CP019434">
    <property type="protein sequence ID" value="APZ42442.1"/>
    <property type="molecule type" value="Genomic_DNA"/>
</dbReference>
<dbReference type="GO" id="GO:0022857">
    <property type="term" value="F:transmembrane transporter activity"/>
    <property type="evidence" value="ECO:0007669"/>
    <property type="project" value="InterPro"/>
</dbReference>
<feature type="transmembrane region" description="Helical" evidence="7">
    <location>
        <begin position="108"/>
        <end position="126"/>
    </location>
</feature>
<dbReference type="Gene3D" id="1.20.1250.20">
    <property type="entry name" value="MFS general substrate transporter like domains"/>
    <property type="match status" value="2"/>
</dbReference>
<dbReference type="PROSITE" id="PS00217">
    <property type="entry name" value="SUGAR_TRANSPORT_2"/>
    <property type="match status" value="1"/>
</dbReference>
<sequence length="496" mass="53346">MTTAAVIPLPGTPVGQSRVHPSHAAMTQLLDTSPMHPFHYRLWALSTGGTLLSGVSMFLLGAALPLLAPAFDLKAYQLGLIGALLMVGTVVGGMLGGHLADRFGRKPIMLLDMLLLVAAAVGSAFAEHWDLLLVMQLLVGVGIGMDYPVGSSYLAEYMPQGRRGHMLAASISIQSAGMLVAGGFALALLAQAHSGDATWRWLFASEALLALPYLVIRLRLPESVRWYISRGRNADAARVLAKLFPEQAHALQEHAQRLGSHIHNVSKLTTHQHGDLRALFTRAYRRRTLLVTLPWFFMDIATYGVGLFTVVLLASLHPVAATVSLIGHDLLATRNSIQVDIFLLLGSLASIWAVPRFGRIHMQLTGFVGMALGMGLLVFSTLGHASTPDYALLIFLGFVLYNLFMTVGPNATTFILPTEMYPTQVRATGAGFAAASSKVGATLGVFLLPVLKNSLGVTATLAFIVLVSLLGLISTWAFRVRGRGRTLEQHHRGDLP</sequence>
<evidence type="ECO:0000256" key="6">
    <source>
        <dbReference type="ARBA" id="ARBA00023136"/>
    </source>
</evidence>
<feature type="transmembrane region" description="Helical" evidence="7">
    <location>
        <begin position="366"/>
        <end position="385"/>
    </location>
</feature>
<dbReference type="Pfam" id="PF00083">
    <property type="entry name" value="Sugar_tr"/>
    <property type="match status" value="1"/>
</dbReference>
<reference evidence="9 10" key="1">
    <citation type="submission" date="2017-01" db="EMBL/GenBank/DDBJ databases">
        <title>Draft sequence of Acidihalobacter ferrooxidans strain DSM 14175 (strain V8).</title>
        <authorList>
            <person name="Khaleque H.N."/>
            <person name="Ramsay J.P."/>
            <person name="Murphy R.J.T."/>
            <person name="Kaksonen A.H."/>
            <person name="Boxall N.J."/>
            <person name="Watkin E.L.J."/>
        </authorList>
    </citation>
    <scope>NUCLEOTIDE SEQUENCE [LARGE SCALE GENOMIC DNA]</scope>
    <source>
        <strain evidence="9 10">V8</strain>
    </source>
</reference>
<feature type="domain" description="Major facilitator superfamily (MFS) profile" evidence="8">
    <location>
        <begin position="42"/>
        <end position="483"/>
    </location>
</feature>
<dbReference type="GO" id="GO:0016020">
    <property type="term" value="C:membrane"/>
    <property type="evidence" value="ECO:0007669"/>
    <property type="project" value="UniProtKB-SubCell"/>
</dbReference>
<keyword evidence="4 7" id="KW-0812">Transmembrane</keyword>
<dbReference type="SUPFAM" id="SSF103473">
    <property type="entry name" value="MFS general substrate transporter"/>
    <property type="match status" value="1"/>
</dbReference>
<evidence type="ECO:0000259" key="8">
    <source>
        <dbReference type="PROSITE" id="PS50850"/>
    </source>
</evidence>
<dbReference type="InterPro" id="IPR036259">
    <property type="entry name" value="MFS_trans_sf"/>
</dbReference>
<feature type="transmembrane region" description="Helical" evidence="7">
    <location>
        <begin position="336"/>
        <end position="354"/>
    </location>
</feature>
<protein>
    <submittedName>
        <fullName evidence="9">MFS transporter</fullName>
    </submittedName>
</protein>
<evidence type="ECO:0000256" key="7">
    <source>
        <dbReference type="SAM" id="Phobius"/>
    </source>
</evidence>
<keyword evidence="10" id="KW-1185">Reference proteome</keyword>
<feature type="transmembrane region" description="Helical" evidence="7">
    <location>
        <begin position="289"/>
        <end position="316"/>
    </location>
</feature>
<comment type="similarity">
    <text evidence="2">Belongs to the major facilitator superfamily. Sugar transporter (TC 2.A.1.1) family.</text>
</comment>
<keyword evidence="6 7" id="KW-0472">Membrane</keyword>
<feature type="transmembrane region" description="Helical" evidence="7">
    <location>
        <begin position="76"/>
        <end position="96"/>
    </location>
</feature>
<dbReference type="PROSITE" id="PS50850">
    <property type="entry name" value="MFS"/>
    <property type="match status" value="1"/>
</dbReference>
<name>A0A1P8UF27_9GAMM</name>
<dbReference type="PANTHER" id="PTHR23511">
    <property type="entry name" value="SYNAPTIC VESICLE GLYCOPROTEIN 2"/>
    <property type="match status" value="1"/>
</dbReference>
<keyword evidence="5 7" id="KW-1133">Transmembrane helix</keyword>
<evidence type="ECO:0000256" key="1">
    <source>
        <dbReference type="ARBA" id="ARBA00004141"/>
    </source>
</evidence>
<dbReference type="InterPro" id="IPR005828">
    <property type="entry name" value="MFS_sugar_transport-like"/>
</dbReference>
<feature type="transmembrane region" description="Helical" evidence="7">
    <location>
        <begin position="42"/>
        <end position="64"/>
    </location>
</feature>
<evidence type="ECO:0000313" key="10">
    <source>
        <dbReference type="Proteomes" id="UP000243807"/>
    </source>
</evidence>
<gene>
    <name evidence="9" type="ORF">BW247_04520</name>
</gene>
<feature type="transmembrane region" description="Helical" evidence="7">
    <location>
        <begin position="167"/>
        <end position="189"/>
    </location>
</feature>
<feature type="transmembrane region" description="Helical" evidence="7">
    <location>
        <begin position="457"/>
        <end position="478"/>
    </location>
</feature>
<feature type="transmembrane region" description="Helical" evidence="7">
    <location>
        <begin position="201"/>
        <end position="220"/>
    </location>
</feature>
<evidence type="ECO:0000256" key="4">
    <source>
        <dbReference type="ARBA" id="ARBA00022692"/>
    </source>
</evidence>
<dbReference type="InterPro" id="IPR020846">
    <property type="entry name" value="MFS_dom"/>
</dbReference>
<evidence type="ECO:0000256" key="5">
    <source>
        <dbReference type="ARBA" id="ARBA00022989"/>
    </source>
</evidence>
<dbReference type="Proteomes" id="UP000243807">
    <property type="component" value="Chromosome"/>
</dbReference>
<dbReference type="PANTHER" id="PTHR23511:SF34">
    <property type="entry name" value="SYNAPTIC VESICLE GLYCOPROTEIN 2"/>
    <property type="match status" value="1"/>
</dbReference>
<feature type="transmembrane region" description="Helical" evidence="7">
    <location>
        <begin position="391"/>
        <end position="416"/>
    </location>
</feature>
<evidence type="ECO:0000256" key="3">
    <source>
        <dbReference type="ARBA" id="ARBA00022448"/>
    </source>
</evidence>
<comment type="subcellular location">
    <subcellularLocation>
        <location evidence="1">Membrane</location>
        <topology evidence="1">Multi-pass membrane protein</topology>
    </subcellularLocation>
</comment>
<feature type="transmembrane region" description="Helical" evidence="7">
    <location>
        <begin position="132"/>
        <end position="155"/>
    </location>
</feature>
<evidence type="ECO:0000313" key="9">
    <source>
        <dbReference type="EMBL" id="APZ42442.1"/>
    </source>
</evidence>